<evidence type="ECO:0000259" key="4">
    <source>
        <dbReference type="Pfam" id="PF08240"/>
    </source>
</evidence>
<dbReference type="PANTHER" id="PTHR45348:SF2">
    <property type="entry name" value="ZINC-TYPE ALCOHOL DEHYDROGENASE-LIKE PROTEIN C2E1P3.01"/>
    <property type="match status" value="1"/>
</dbReference>
<dbReference type="Proteomes" id="UP001239213">
    <property type="component" value="Unassembled WGS sequence"/>
</dbReference>
<keyword evidence="2" id="KW-0560">Oxidoreductase</keyword>
<feature type="domain" description="Alcohol dehydrogenase-like N-terminal" evidence="4">
    <location>
        <begin position="61"/>
        <end position="124"/>
    </location>
</feature>
<protein>
    <submittedName>
        <fullName evidence="5">Alcohol dehydrogenase GroES-like domain-containing protein</fullName>
    </submittedName>
</protein>
<proteinExistence type="inferred from homology"/>
<dbReference type="AlphaFoldDB" id="A0AAI9US93"/>
<dbReference type="InterPro" id="IPR047122">
    <property type="entry name" value="Trans-enoyl_RdTase-like"/>
</dbReference>
<evidence type="ECO:0000256" key="3">
    <source>
        <dbReference type="SAM" id="SignalP"/>
    </source>
</evidence>
<feature type="chain" id="PRO_5042514773" evidence="3">
    <location>
        <begin position="18"/>
        <end position="374"/>
    </location>
</feature>
<dbReference type="EMBL" id="MPDP01000271">
    <property type="protein sequence ID" value="KAK1461939.1"/>
    <property type="molecule type" value="Genomic_DNA"/>
</dbReference>
<comment type="similarity">
    <text evidence="1">Belongs to the zinc-containing alcohol dehydrogenase family.</text>
</comment>
<dbReference type="InterPro" id="IPR013154">
    <property type="entry name" value="ADH-like_N"/>
</dbReference>
<dbReference type="Pfam" id="PF08240">
    <property type="entry name" value="ADH_N"/>
    <property type="match status" value="1"/>
</dbReference>
<dbReference type="CDD" id="cd08249">
    <property type="entry name" value="enoyl_reductase_like"/>
    <property type="match status" value="1"/>
</dbReference>
<sequence length="374" mass="39424">MLLQHVIHLFIVHVSCTAIGHTSNITSIHNRPISTLSHPAAVQLEPKAPLTVQDVTTEQPGPHEILIKNELVALNPIDAKITKLAIFPIPYPAIHGSSYGGTVAAVGSEVTGFKVGDKVAAVKTGGANGNKYSAFQKQVVSRDVTAIKVPSSVDLHTPVGLLGNFSTIVGLFNEHLGLDRPDPAKKLPSKGKKILVYGGTSSFGSFATQYVSQSGYDAVTTTSPQHKDFIAKLGAVHVVDHTQSQDAVIKELVAQGPYEYVVDSISLKPTFAITTAVLAAQGGGKVYALLPPTDPESVPKEVTVSFGSWSAPLAEEKNAGLLKWSFETYFAQAIAANKIIGLPSQKIDGGLDGLNKAVDVLFKGVSGLKVVVEP</sequence>
<name>A0AAI9US93_9PEZI</name>
<dbReference type="GO" id="GO:0016651">
    <property type="term" value="F:oxidoreductase activity, acting on NAD(P)H"/>
    <property type="evidence" value="ECO:0007669"/>
    <property type="project" value="InterPro"/>
</dbReference>
<evidence type="ECO:0000256" key="1">
    <source>
        <dbReference type="ARBA" id="ARBA00008072"/>
    </source>
</evidence>
<dbReference type="Gene3D" id="3.40.50.720">
    <property type="entry name" value="NAD(P)-binding Rossmann-like Domain"/>
    <property type="match status" value="1"/>
</dbReference>
<dbReference type="SUPFAM" id="SSF50129">
    <property type="entry name" value="GroES-like"/>
    <property type="match status" value="1"/>
</dbReference>
<feature type="signal peptide" evidence="3">
    <location>
        <begin position="1"/>
        <end position="17"/>
    </location>
</feature>
<dbReference type="SUPFAM" id="SSF51735">
    <property type="entry name" value="NAD(P)-binding Rossmann-fold domains"/>
    <property type="match status" value="1"/>
</dbReference>
<reference evidence="5" key="1">
    <citation type="submission" date="2016-11" db="EMBL/GenBank/DDBJ databases">
        <title>The genome sequence of Colletotrichum cuscutae.</title>
        <authorList>
            <person name="Baroncelli R."/>
        </authorList>
    </citation>
    <scope>NUCLEOTIDE SEQUENCE</scope>
    <source>
        <strain evidence="5">IMI 304802</strain>
    </source>
</reference>
<keyword evidence="3" id="KW-0732">Signal</keyword>
<dbReference type="PANTHER" id="PTHR45348">
    <property type="entry name" value="HYPOTHETICAL OXIDOREDUCTASE (EUROFUNG)"/>
    <property type="match status" value="1"/>
</dbReference>
<gene>
    <name evidence="5" type="ORF">CCUS01_01529</name>
</gene>
<accession>A0AAI9US93</accession>
<comment type="caution">
    <text evidence="5">The sequence shown here is derived from an EMBL/GenBank/DDBJ whole genome shotgun (WGS) entry which is preliminary data.</text>
</comment>
<organism evidence="5 6">
    <name type="scientific">Colletotrichum cuscutae</name>
    <dbReference type="NCBI Taxonomy" id="1209917"/>
    <lineage>
        <taxon>Eukaryota</taxon>
        <taxon>Fungi</taxon>
        <taxon>Dikarya</taxon>
        <taxon>Ascomycota</taxon>
        <taxon>Pezizomycotina</taxon>
        <taxon>Sordariomycetes</taxon>
        <taxon>Hypocreomycetidae</taxon>
        <taxon>Glomerellales</taxon>
        <taxon>Glomerellaceae</taxon>
        <taxon>Colletotrichum</taxon>
        <taxon>Colletotrichum acutatum species complex</taxon>
    </lineage>
</organism>
<evidence type="ECO:0000313" key="6">
    <source>
        <dbReference type="Proteomes" id="UP001239213"/>
    </source>
</evidence>
<dbReference type="Gene3D" id="3.90.180.10">
    <property type="entry name" value="Medium-chain alcohol dehydrogenases, catalytic domain"/>
    <property type="match status" value="1"/>
</dbReference>
<evidence type="ECO:0000313" key="5">
    <source>
        <dbReference type="EMBL" id="KAK1461939.1"/>
    </source>
</evidence>
<dbReference type="InterPro" id="IPR011032">
    <property type="entry name" value="GroES-like_sf"/>
</dbReference>
<dbReference type="InterPro" id="IPR036291">
    <property type="entry name" value="NAD(P)-bd_dom_sf"/>
</dbReference>
<keyword evidence="6" id="KW-1185">Reference proteome</keyword>
<evidence type="ECO:0000256" key="2">
    <source>
        <dbReference type="ARBA" id="ARBA00023002"/>
    </source>
</evidence>